<evidence type="ECO:0000313" key="2">
    <source>
        <dbReference type="EMBL" id="SHL58769.1"/>
    </source>
</evidence>
<protein>
    <submittedName>
        <fullName evidence="3">Transposase</fullName>
    </submittedName>
</protein>
<dbReference type="EMBL" id="FRCE01000019">
    <property type="protein sequence ID" value="SHL90420.1"/>
    <property type="molecule type" value="Genomic_DNA"/>
</dbReference>
<dbReference type="GO" id="GO:0003677">
    <property type="term" value="F:DNA binding"/>
    <property type="evidence" value="ECO:0007669"/>
    <property type="project" value="InterPro"/>
</dbReference>
<reference evidence="3 4" key="1">
    <citation type="submission" date="2016-11" db="EMBL/GenBank/DDBJ databases">
        <authorList>
            <person name="Varghese N."/>
            <person name="Submissions S."/>
        </authorList>
    </citation>
    <scope>NUCLEOTIDE SEQUENCE [LARGE SCALE GENOMIC DNA]</scope>
    <source>
        <strain evidence="3 4">VTM4R57</strain>
    </source>
</reference>
<comment type="caution">
    <text evidence="3">The sequence shown here is derived from an EMBL/GenBank/DDBJ whole genome shotgun (WGS) entry which is preliminary data.</text>
</comment>
<evidence type="ECO:0000313" key="3">
    <source>
        <dbReference type="EMBL" id="SHL90420.1"/>
    </source>
</evidence>
<dbReference type="InterPro" id="IPR009057">
    <property type="entry name" value="Homeodomain-like_sf"/>
</dbReference>
<dbReference type="GO" id="GO:0004803">
    <property type="term" value="F:transposase activity"/>
    <property type="evidence" value="ECO:0007669"/>
    <property type="project" value="InterPro"/>
</dbReference>
<dbReference type="GO" id="GO:0006313">
    <property type="term" value="P:DNA transposition"/>
    <property type="evidence" value="ECO:0007669"/>
    <property type="project" value="InterPro"/>
</dbReference>
<dbReference type="AlphaFoldDB" id="A0A031G2X4"/>
<accession>A0A031G2X4</accession>
<dbReference type="EMBL" id="FRCE01000006">
    <property type="protein sequence ID" value="SHL58769.1"/>
    <property type="molecule type" value="Genomic_DNA"/>
</dbReference>
<dbReference type="InterPro" id="IPR002514">
    <property type="entry name" value="Transposase_8"/>
</dbReference>
<proteinExistence type="predicted"/>
<dbReference type="PANTHER" id="PTHR33609">
    <property type="entry name" value="LOW CALCIUM RESPONSE LOCUS PROTEIN S"/>
    <property type="match status" value="1"/>
</dbReference>
<sequence>MRVVLLPAVAGRETGQIMTNSRKRHTPEQVVRKLGQADRMLADGQDVAAVCRELGVSEQTYYRWRNQYGGLKADDAKRLKELEKQNATLKRLLAEAELEKAALKELAEGNF</sequence>
<keyword evidence="1" id="KW-0175">Coiled coil</keyword>
<dbReference type="Gene3D" id="1.10.10.60">
    <property type="entry name" value="Homeodomain-like"/>
    <property type="match status" value="1"/>
</dbReference>
<organism evidence="3 4">
    <name type="scientific">Micrococcus luteus</name>
    <name type="common">Micrococcus lysodeikticus</name>
    <dbReference type="NCBI Taxonomy" id="1270"/>
    <lineage>
        <taxon>Bacteria</taxon>
        <taxon>Bacillati</taxon>
        <taxon>Actinomycetota</taxon>
        <taxon>Actinomycetes</taxon>
        <taxon>Micrococcales</taxon>
        <taxon>Micrococcaceae</taxon>
        <taxon>Micrococcus</taxon>
    </lineage>
</organism>
<dbReference type="InterPro" id="IPR052546">
    <property type="entry name" value="Transposase_8_domain"/>
</dbReference>
<accession>A0A653MKK4</accession>
<evidence type="ECO:0000313" key="4">
    <source>
        <dbReference type="Proteomes" id="UP000184253"/>
    </source>
</evidence>
<name>A0A031G2X4_MICLU</name>
<evidence type="ECO:0000256" key="1">
    <source>
        <dbReference type="SAM" id="Coils"/>
    </source>
</evidence>
<feature type="coiled-coil region" evidence="1">
    <location>
        <begin position="72"/>
        <end position="109"/>
    </location>
</feature>
<dbReference type="SUPFAM" id="SSF46689">
    <property type="entry name" value="Homeodomain-like"/>
    <property type="match status" value="1"/>
</dbReference>
<dbReference type="Pfam" id="PF01527">
    <property type="entry name" value="HTH_Tnp_1"/>
    <property type="match status" value="1"/>
</dbReference>
<dbReference type="Proteomes" id="UP000184253">
    <property type="component" value="Unassembled WGS sequence"/>
</dbReference>
<gene>
    <name evidence="2" type="ORF">SAMN04487849_1062</name>
    <name evidence="3" type="ORF">SAMN04487849_11928</name>
</gene>
<dbReference type="PANTHER" id="PTHR33609:SF1">
    <property type="entry name" value="TRANSPOSASE"/>
    <property type="match status" value="1"/>
</dbReference>